<dbReference type="Pfam" id="PF05088">
    <property type="entry name" value="Bac_GDH_CD"/>
    <property type="match status" value="1"/>
</dbReference>
<accession>A0ABN2C4W8</accession>
<keyword evidence="7" id="KW-1185">Reference proteome</keyword>
<gene>
    <name evidence="6" type="ORF">GCM10009762_26860</name>
</gene>
<organism evidence="6 7">
    <name type="scientific">Dermacoccus barathri</name>
    <dbReference type="NCBI Taxonomy" id="322601"/>
    <lineage>
        <taxon>Bacteria</taxon>
        <taxon>Bacillati</taxon>
        <taxon>Actinomycetota</taxon>
        <taxon>Actinomycetes</taxon>
        <taxon>Micrococcales</taxon>
        <taxon>Dermacoccaceae</taxon>
        <taxon>Dermacoccus</taxon>
    </lineage>
</organism>
<dbReference type="InterPro" id="IPR049059">
    <property type="entry name" value="NAD_Glu_DH_HM1"/>
</dbReference>
<evidence type="ECO:0000259" key="4">
    <source>
        <dbReference type="Pfam" id="PF21076"/>
    </source>
</evidence>
<sequence length="1642" mass="181548">MSVEASTPVLSEVAERVGVTLEVAQGVLGDIPAAELEDKSLDHLAWIVRGQWRAAAERRQGEPVVVVEEELPRSLVADAVEHAGVSSLTSGVVVRVVTDDTAFVVDSLVAAFTARGAGIGDLVHPQMRAVRDDAGRLITATRNRKRQGAVRLPGHSEELPAGAHEVAESWVYLHLSPEGEFDGSQDMVETVHKVLRDVRLASEDWQSMRDMALQTADDLENDPPVSVPEFATADVRRFLHWLADDNFTFLGYREYELATMDEEDVLRPVEGTALGILRSASGSATGFERMTPESRAMARSPQLLMLTKANSRSRVHRDAYLDYVGVKTFDAEGNVTGERRFLGLHTARTYAAPTSTVPVVAERVAKVVRRAGHSPDSHSGRDLLNVLENYPRDELFQTSSARLYDIATEVVRLQERRHVGVFTRNDDYGRFVAVMVYLPRDRYNTRVREAIAEFLRETYGAQNVDYTARVSSEALARIFYTVRMPRGAAIPDVTPEQIRAHVLVTTRTWTERVTHAAQTEGELDGSTARALVTQYGTGFSTAYSEAFSPRQAVADMQRLERLGDDDSALTLYGTKNLDTRERRLKIFRNEPLMLTEVFPIFTHLGVQVSDERPYTVRRSDGRTSYVYDFGLIADRTAMWGNTPQESSRRRTNVQDTVLAAWRGQAENDALNQLVLTAGLTWRQISHLRALARYMRQIGFSLSYEYVVAALLANTDLTSLLVRLFEARFDPTLDDAEREAQTKAVRQRFSDGLADVASLDHDRILRTLEGVIMAIVRTNAYTPRVLSGEVAELVFKIRCADVPGIPAPVPMFELWVYGPKVEGVHLRFGQVARGGLRWSDRFEDFRTEVLGLVKAQMVKNAVIVPTGSKGGFVAKQLPDPSDREAWLAAGVEAYEAFISGMLSVTDNRDGDEVIPPKDVVRYDSDDPYLVVAADKGTAAFSDKANAVARRAGFWLDDAFASGGSNGYDHKAMGITARGAWESVKRHFRELGHDTQSEDFTVVGVGDMSGDVFGNGMLLSEHIRLVAAFDHRDIFIDPNPDAATSYAERKRLFELPRSSWSDYSRDLISEGGGVFSRSAKQVRLTPQIREALGIEGDVETMTPNELMHAVLLAPADLFWNGGIGTYIKASSETSEQIGDRANDAIRVDGRDLRVRVIGEGGNLGVSQLGRIEAAQNGVSVNTDAIDNSAGVDSSDHEVNIKILLADVVRDGGLTMDERNELLASMTDEVAHKVLRHNTDQNTLLGNARVQAPAMLHVHRRLIDALEADGFLDRELEFLPNDVEIDERIEAGEGLTSPEFSVLLAYAKLRLKDQVLASDVVDDEWFVRELAAYFPDALRTRYPEAIEAHALRREIITNSVVNGLVNRGGITFVHRASEETGARPEEIVKAFVVAREVFDAQSFIDEVEALDNVVSTDVQSSLLLRLRRLLDRATRWFVHHEVEHTSVSALIERYEPSVSRLAPKVPELVIGVGREQYEDTAAGLVEQGVPEQLARRAAALLDLFVLLDITDLAHEVDADVEAVASTYFHGAAQIGLGRMLDAIAELPRDDRWDALARGAVRDDAYAVLTDLTRDVMLEAPEAGSTEERWNAWAERHALAVERGRAAIAGVERAESRLAPMSVALRTLRTLTRGTSGDSGQTEPTA</sequence>
<evidence type="ECO:0000259" key="3">
    <source>
        <dbReference type="Pfam" id="PF21075"/>
    </source>
</evidence>
<feature type="domain" description="NAD-glutamate dehydrogenase N-terminal ACT1" evidence="3">
    <location>
        <begin position="26"/>
        <end position="177"/>
    </location>
</feature>
<dbReference type="InterPro" id="IPR024727">
    <property type="entry name" value="NAD_Glu_DH_N_ACT1"/>
</dbReference>
<feature type="domain" description="NAD-glutamate dehydrogenase ACT2" evidence="4">
    <location>
        <begin position="421"/>
        <end position="510"/>
    </location>
</feature>
<proteinExistence type="predicted"/>
<dbReference type="EMBL" id="BAAANV010000066">
    <property type="protein sequence ID" value="GAA1552811.1"/>
    <property type="molecule type" value="Genomic_DNA"/>
</dbReference>
<dbReference type="RefSeq" id="WP_346030902.1">
    <property type="nucleotide sequence ID" value="NZ_BAAANV010000066.1"/>
</dbReference>
<dbReference type="InterPro" id="IPR049062">
    <property type="entry name" value="NAD_Glu_DH_ACT2"/>
</dbReference>
<dbReference type="Proteomes" id="UP001501288">
    <property type="component" value="Unassembled WGS sequence"/>
</dbReference>
<feature type="domain" description="NAD-specific glutamate dehydrogenase C-terminal" evidence="2">
    <location>
        <begin position="1289"/>
        <end position="1625"/>
    </location>
</feature>
<dbReference type="Gene3D" id="3.40.50.720">
    <property type="entry name" value="NAD(P)-binding Rossmann-like Domain"/>
    <property type="match status" value="1"/>
</dbReference>
<reference evidence="6 7" key="1">
    <citation type="journal article" date="2019" name="Int. J. Syst. Evol. Microbiol.">
        <title>The Global Catalogue of Microorganisms (GCM) 10K type strain sequencing project: providing services to taxonomists for standard genome sequencing and annotation.</title>
        <authorList>
            <consortium name="The Broad Institute Genomics Platform"/>
            <consortium name="The Broad Institute Genome Sequencing Center for Infectious Disease"/>
            <person name="Wu L."/>
            <person name="Ma J."/>
        </authorList>
    </citation>
    <scope>NUCLEOTIDE SEQUENCE [LARGE SCALE GENOMIC DNA]</scope>
    <source>
        <strain evidence="6 7">JCM 14588</strain>
    </source>
</reference>
<dbReference type="InterPro" id="IPR048381">
    <property type="entry name" value="GDH_C"/>
</dbReference>
<dbReference type="PANTHER" id="PTHR43403">
    <property type="entry name" value="NAD-SPECIFIC GLUTAMATE DEHYDROGENASE"/>
    <property type="match status" value="1"/>
</dbReference>
<comment type="caution">
    <text evidence="6">The sequence shown here is derived from an EMBL/GenBank/DDBJ whole genome shotgun (WGS) entry which is preliminary data.</text>
</comment>
<dbReference type="InterPro" id="IPR007780">
    <property type="entry name" value="NAD_Glu_DH_bac"/>
</dbReference>
<evidence type="ECO:0000313" key="7">
    <source>
        <dbReference type="Proteomes" id="UP001501288"/>
    </source>
</evidence>
<feature type="domain" description="NAD-glutamate dehydrogenase ACT3" evidence="5">
    <location>
        <begin position="567"/>
        <end position="636"/>
    </location>
</feature>
<dbReference type="Pfam" id="PF21078">
    <property type="entry name" value="GDH_HM3"/>
    <property type="match status" value="1"/>
</dbReference>
<dbReference type="PIRSF" id="PIRSF036761">
    <property type="entry name" value="GDH_Mll4104"/>
    <property type="match status" value="1"/>
</dbReference>
<dbReference type="SUPFAM" id="SSF53223">
    <property type="entry name" value="Aminoacid dehydrogenase-like, N-terminal domain"/>
    <property type="match status" value="1"/>
</dbReference>
<dbReference type="Pfam" id="PF21075">
    <property type="entry name" value="GDH_ACT1"/>
    <property type="match status" value="1"/>
</dbReference>
<dbReference type="InterPro" id="IPR028971">
    <property type="entry name" value="NAD-GDH_cat"/>
</dbReference>
<dbReference type="Pfam" id="PF21073">
    <property type="entry name" value="GDH_HM1"/>
    <property type="match status" value="1"/>
</dbReference>
<dbReference type="InterPro" id="IPR036291">
    <property type="entry name" value="NAD(P)-bd_dom_sf"/>
</dbReference>
<evidence type="ECO:0000259" key="5">
    <source>
        <dbReference type="Pfam" id="PF21077"/>
    </source>
</evidence>
<dbReference type="PANTHER" id="PTHR43403:SF1">
    <property type="entry name" value="NAD-SPECIFIC GLUTAMATE DEHYDROGENASE"/>
    <property type="match status" value="1"/>
</dbReference>
<protein>
    <submittedName>
        <fullName evidence="6">NAD-glutamate dehydrogenase</fullName>
    </submittedName>
</protein>
<feature type="domain" description="NAD-glutamate dehydrogenase catalytic" evidence="1">
    <location>
        <begin position="750"/>
        <end position="1243"/>
    </location>
</feature>
<dbReference type="InterPro" id="IPR049064">
    <property type="entry name" value="NAD_Glu_DH_ACT3"/>
</dbReference>
<dbReference type="Pfam" id="PF21079">
    <property type="entry name" value="GDH_HM2"/>
    <property type="match status" value="1"/>
</dbReference>
<dbReference type="Pfam" id="PF21077">
    <property type="entry name" value="GDH_ACT3"/>
    <property type="match status" value="1"/>
</dbReference>
<evidence type="ECO:0000259" key="1">
    <source>
        <dbReference type="Pfam" id="PF05088"/>
    </source>
</evidence>
<dbReference type="SUPFAM" id="SSF51735">
    <property type="entry name" value="NAD(P)-binding Rossmann-fold domains"/>
    <property type="match status" value="1"/>
</dbReference>
<dbReference type="Pfam" id="PF21074">
    <property type="entry name" value="GDH_C"/>
    <property type="match status" value="1"/>
</dbReference>
<dbReference type="InterPro" id="IPR049056">
    <property type="entry name" value="NAD_Glu_DH_HM3"/>
</dbReference>
<dbReference type="Pfam" id="PF21076">
    <property type="entry name" value="GDH_ACT2"/>
    <property type="match status" value="1"/>
</dbReference>
<evidence type="ECO:0000259" key="2">
    <source>
        <dbReference type="Pfam" id="PF21074"/>
    </source>
</evidence>
<evidence type="ECO:0000313" key="6">
    <source>
        <dbReference type="EMBL" id="GAA1552811.1"/>
    </source>
</evidence>
<dbReference type="InterPro" id="IPR049058">
    <property type="entry name" value="NAD_Glu_DH_HM2"/>
</dbReference>
<dbReference type="InterPro" id="IPR046346">
    <property type="entry name" value="Aminoacid_DH-like_N_sf"/>
</dbReference>
<name>A0ABN2C4W8_9MICO</name>